<name>D3F3Z4_CONWI</name>
<keyword evidence="6" id="KW-0067">ATP-binding</keyword>
<sequence>MSPEDQTPDAVVAEQLGDRLKHVGNVLRASDLARRHGRVSDLIGLVVEATGLQAEVGEICMVNGDRGHPPVPAEVVGFRGARTLLMPLGEMHGIGPATTTRATGTPFRIRVGQDLLGRVIDGLGKPIDGMPRATNGHPRSTNASPPDPLDRPRIDQRVDLGVRALDALVPCGRGQRLGIFAGSGVGKSSLLGMIARSTTADVNVIALVGERGREVKEFVERDLGDALSRSVVVVATSDQPALVRIKAAFTATAIAEHFRDQGNDVMLMMDSVTRFAMAQREVGLAIGEPPATRGYTPSVFAQLPRLLERSGTARTGSITGLYTVLVDGDDMNEPIADAVRSILDGHVVLTRELAHASHYPAIDVLQSVSRLVGEIVSPEVRAAGQAVRQLMASYKEKEDLIAIGAYQGGTDPTVDAAIALRPQLDRFLKQRPDEKSSAAEADELLLDIAARIGEYAGVGPEPAPADPAEQPASAPGGSAAAIPPLPNLA</sequence>
<evidence type="ECO:0000256" key="6">
    <source>
        <dbReference type="ARBA" id="ARBA00022840"/>
    </source>
</evidence>
<dbReference type="Proteomes" id="UP000008229">
    <property type="component" value="Chromosome"/>
</dbReference>
<comment type="subcellular location">
    <subcellularLocation>
        <location evidence="1">Cytoplasm</location>
    </subcellularLocation>
</comment>
<evidence type="ECO:0000256" key="4">
    <source>
        <dbReference type="ARBA" id="ARBA00022490"/>
    </source>
</evidence>
<dbReference type="InterPro" id="IPR005714">
    <property type="entry name" value="ATPase_T3SS_FliI/YscN"/>
</dbReference>
<dbReference type="GO" id="GO:0005524">
    <property type="term" value="F:ATP binding"/>
    <property type="evidence" value="ECO:0007669"/>
    <property type="project" value="UniProtKB-KW"/>
</dbReference>
<evidence type="ECO:0000256" key="13">
    <source>
        <dbReference type="SAM" id="MobiDB-lite"/>
    </source>
</evidence>
<dbReference type="InterPro" id="IPR027417">
    <property type="entry name" value="P-loop_NTPase"/>
</dbReference>
<dbReference type="GO" id="GO:0030254">
    <property type="term" value="P:protein secretion by the type III secretion system"/>
    <property type="evidence" value="ECO:0007669"/>
    <property type="project" value="InterPro"/>
</dbReference>
<keyword evidence="9" id="KW-0406">Ion transport</keyword>
<keyword evidence="8" id="KW-1278">Translocase</keyword>
<feature type="region of interest" description="Disordered" evidence="13">
    <location>
        <begin position="456"/>
        <end position="489"/>
    </location>
</feature>
<dbReference type="CDD" id="cd18117">
    <property type="entry name" value="ATP-synt_flagellum-secretory_path_III_N"/>
    <property type="match status" value="1"/>
</dbReference>
<keyword evidence="2" id="KW-0813">Transport</keyword>
<dbReference type="KEGG" id="cwo:Cwoe_0041"/>
<dbReference type="CDD" id="cd01136">
    <property type="entry name" value="ATPase_flagellum-secretory_path_III"/>
    <property type="match status" value="1"/>
</dbReference>
<dbReference type="PROSITE" id="PS00152">
    <property type="entry name" value="ATPASE_ALPHA_BETA"/>
    <property type="match status" value="1"/>
</dbReference>
<evidence type="ECO:0000256" key="11">
    <source>
        <dbReference type="ARBA" id="ARBA00023196"/>
    </source>
</evidence>
<keyword evidence="5" id="KW-0547">Nucleotide-binding</keyword>
<dbReference type="InterPro" id="IPR004100">
    <property type="entry name" value="ATPase_F1/V1/A1_a/bsu_N"/>
</dbReference>
<keyword evidence="10" id="KW-0472">Membrane</keyword>
<evidence type="ECO:0000313" key="15">
    <source>
        <dbReference type="EMBL" id="ADB48477.1"/>
    </source>
</evidence>
<keyword evidence="3" id="KW-1003">Cell membrane</keyword>
<feature type="compositionally biased region" description="Low complexity" evidence="13">
    <location>
        <begin position="466"/>
        <end position="482"/>
    </location>
</feature>
<dbReference type="InterPro" id="IPR020003">
    <property type="entry name" value="ATPase_a/bsu_AS"/>
</dbReference>
<evidence type="ECO:0000256" key="3">
    <source>
        <dbReference type="ARBA" id="ARBA00022475"/>
    </source>
</evidence>
<evidence type="ECO:0000256" key="2">
    <source>
        <dbReference type="ARBA" id="ARBA00022448"/>
    </source>
</evidence>
<dbReference type="STRING" id="469383.Cwoe_0041"/>
<keyword evidence="4" id="KW-0963">Cytoplasm</keyword>
<evidence type="ECO:0000313" key="16">
    <source>
        <dbReference type="Proteomes" id="UP000008229"/>
    </source>
</evidence>
<dbReference type="GO" id="GO:0008564">
    <property type="term" value="F:protein-exporting ATPase activity"/>
    <property type="evidence" value="ECO:0007669"/>
    <property type="project" value="UniProtKB-EC"/>
</dbReference>
<dbReference type="Pfam" id="PF18269">
    <property type="entry name" value="T3SS_ATPase_C"/>
    <property type="match status" value="1"/>
</dbReference>
<dbReference type="Gene3D" id="3.40.50.12240">
    <property type="match status" value="1"/>
</dbReference>
<keyword evidence="16" id="KW-1185">Reference proteome</keyword>
<accession>D3F3Z4</accession>
<keyword evidence="15" id="KW-0966">Cell projection</keyword>
<dbReference type="GO" id="GO:0030257">
    <property type="term" value="C:type III protein secretion system complex"/>
    <property type="evidence" value="ECO:0007669"/>
    <property type="project" value="InterPro"/>
</dbReference>
<dbReference type="Pfam" id="PF02874">
    <property type="entry name" value="ATP-synt_ab_N"/>
    <property type="match status" value="1"/>
</dbReference>
<dbReference type="GO" id="GO:0016887">
    <property type="term" value="F:ATP hydrolysis activity"/>
    <property type="evidence" value="ECO:0007669"/>
    <property type="project" value="InterPro"/>
</dbReference>
<dbReference type="AlphaFoldDB" id="D3F3Z4"/>
<protein>
    <submittedName>
        <fullName evidence="15">Flagellar protein export ATPase FliI</fullName>
    </submittedName>
</protein>
<dbReference type="FunFam" id="3.40.50.12240:FF:000002">
    <property type="entry name" value="Flagellum-specific ATP synthase FliI"/>
    <property type="match status" value="1"/>
</dbReference>
<keyword evidence="15" id="KW-0969">Cilium</keyword>
<keyword evidence="11" id="KW-0066">ATP synthesis</keyword>
<dbReference type="InterPro" id="IPR040627">
    <property type="entry name" value="T3SS_ATPase_C"/>
</dbReference>
<gene>
    <name evidence="15" type="ordered locus">Cwoe_0041</name>
</gene>
<dbReference type="OrthoDB" id="9801639at2"/>
<dbReference type="InterPro" id="IPR000194">
    <property type="entry name" value="ATPase_F1/V1/A1_a/bsu_nucl-bd"/>
</dbReference>
<dbReference type="GO" id="GO:0046933">
    <property type="term" value="F:proton-transporting ATP synthase activity, rotational mechanism"/>
    <property type="evidence" value="ECO:0007669"/>
    <property type="project" value="TreeGrafter"/>
</dbReference>
<dbReference type="Pfam" id="PF00006">
    <property type="entry name" value="ATP-synt_ab"/>
    <property type="match status" value="1"/>
</dbReference>
<dbReference type="SMART" id="SM00382">
    <property type="entry name" value="AAA"/>
    <property type="match status" value="1"/>
</dbReference>
<keyword evidence="11" id="KW-0139">CF(1)</keyword>
<dbReference type="PANTHER" id="PTHR15184">
    <property type="entry name" value="ATP SYNTHASE"/>
    <property type="match status" value="1"/>
</dbReference>
<evidence type="ECO:0000256" key="10">
    <source>
        <dbReference type="ARBA" id="ARBA00023136"/>
    </source>
</evidence>
<evidence type="ECO:0000256" key="1">
    <source>
        <dbReference type="ARBA" id="ARBA00004496"/>
    </source>
</evidence>
<dbReference type="InterPro" id="IPR003593">
    <property type="entry name" value="AAA+_ATPase"/>
</dbReference>
<comment type="catalytic activity">
    <reaction evidence="12">
        <text>ATP + H2O + cellular proteinSide 1 = ADP + phosphate + cellular proteinSide 2.</text>
        <dbReference type="EC" id="7.4.2.8"/>
    </reaction>
</comment>
<evidence type="ECO:0000256" key="5">
    <source>
        <dbReference type="ARBA" id="ARBA00022741"/>
    </source>
</evidence>
<organism evidence="15 16">
    <name type="scientific">Conexibacter woesei (strain DSM 14684 / CCUG 47730 / CIP 108061 / JCM 11494 / NBRC 100937 / ID131577)</name>
    <dbReference type="NCBI Taxonomy" id="469383"/>
    <lineage>
        <taxon>Bacteria</taxon>
        <taxon>Bacillati</taxon>
        <taxon>Actinomycetota</taxon>
        <taxon>Thermoleophilia</taxon>
        <taxon>Solirubrobacterales</taxon>
        <taxon>Conexibacteraceae</taxon>
        <taxon>Conexibacter</taxon>
    </lineage>
</organism>
<dbReference type="GO" id="GO:0045259">
    <property type="term" value="C:proton-transporting ATP synthase complex"/>
    <property type="evidence" value="ECO:0007669"/>
    <property type="project" value="UniProtKB-KW"/>
</dbReference>
<dbReference type="PANTHER" id="PTHR15184:SF9">
    <property type="entry name" value="SPI-1 TYPE 3 SECRETION SYSTEM ATPASE"/>
    <property type="match status" value="1"/>
</dbReference>
<keyword evidence="7" id="KW-0653">Protein transport</keyword>
<keyword evidence="15" id="KW-0282">Flagellum</keyword>
<feature type="domain" description="AAA+ ATPase" evidence="14">
    <location>
        <begin position="173"/>
        <end position="353"/>
    </location>
</feature>
<evidence type="ECO:0000259" key="14">
    <source>
        <dbReference type="SMART" id="SM00382"/>
    </source>
</evidence>
<dbReference type="NCBIfam" id="TIGR01026">
    <property type="entry name" value="fliI_yscN"/>
    <property type="match status" value="1"/>
</dbReference>
<evidence type="ECO:0000256" key="8">
    <source>
        <dbReference type="ARBA" id="ARBA00022967"/>
    </source>
</evidence>
<dbReference type="eggNOG" id="COG1157">
    <property type="taxonomic scope" value="Bacteria"/>
</dbReference>
<proteinExistence type="predicted"/>
<evidence type="ECO:0000256" key="7">
    <source>
        <dbReference type="ARBA" id="ARBA00022927"/>
    </source>
</evidence>
<dbReference type="SUPFAM" id="SSF52540">
    <property type="entry name" value="P-loop containing nucleoside triphosphate hydrolases"/>
    <property type="match status" value="1"/>
</dbReference>
<dbReference type="HOGENOM" id="CLU_022398_5_1_11"/>
<evidence type="ECO:0000256" key="9">
    <source>
        <dbReference type="ARBA" id="ARBA00023065"/>
    </source>
</evidence>
<evidence type="ECO:0000256" key="12">
    <source>
        <dbReference type="ARBA" id="ARBA00034006"/>
    </source>
</evidence>
<dbReference type="EMBL" id="CP001854">
    <property type="protein sequence ID" value="ADB48477.1"/>
    <property type="molecule type" value="Genomic_DNA"/>
</dbReference>
<dbReference type="InterPro" id="IPR050053">
    <property type="entry name" value="ATPase_alpha/beta_chains"/>
</dbReference>
<reference evidence="16" key="2">
    <citation type="submission" date="2010-01" db="EMBL/GenBank/DDBJ databases">
        <title>The complete genome of Conexibacter woesei DSM 14684.</title>
        <authorList>
            <consortium name="US DOE Joint Genome Institute (JGI-PGF)"/>
            <person name="Lucas S."/>
            <person name="Copeland A."/>
            <person name="Lapidus A."/>
            <person name="Glavina del Rio T."/>
            <person name="Dalin E."/>
            <person name="Tice H."/>
            <person name="Bruce D."/>
            <person name="Goodwin L."/>
            <person name="Pitluck S."/>
            <person name="Kyrpides N."/>
            <person name="Mavromatis K."/>
            <person name="Ivanova N."/>
            <person name="Mikhailova N."/>
            <person name="Chertkov O."/>
            <person name="Brettin T."/>
            <person name="Detter J.C."/>
            <person name="Han C."/>
            <person name="Larimer F."/>
            <person name="Land M."/>
            <person name="Hauser L."/>
            <person name="Markowitz V."/>
            <person name="Cheng J.-F."/>
            <person name="Hugenholtz P."/>
            <person name="Woyke T."/>
            <person name="Wu D."/>
            <person name="Pukall R."/>
            <person name="Steenblock K."/>
            <person name="Schneider S."/>
            <person name="Klenk H.-P."/>
            <person name="Eisen J.A."/>
        </authorList>
    </citation>
    <scope>NUCLEOTIDE SEQUENCE [LARGE SCALE GENOMIC DNA]</scope>
    <source>
        <strain evidence="16">DSM 14684 / CIP 108061 / JCM 11494 / NBRC 100937 / ID131577</strain>
    </source>
</reference>
<reference evidence="15 16" key="1">
    <citation type="journal article" date="2010" name="Stand. Genomic Sci.">
        <title>Complete genome sequence of Conexibacter woesei type strain (ID131577).</title>
        <authorList>
            <person name="Pukall R."/>
            <person name="Lapidus A."/>
            <person name="Glavina Del Rio T."/>
            <person name="Copeland A."/>
            <person name="Tice H."/>
            <person name="Cheng J.-F."/>
            <person name="Lucas S."/>
            <person name="Chen F."/>
            <person name="Nolan M."/>
            <person name="Bruce D."/>
            <person name="Goodwin L."/>
            <person name="Pitluck S."/>
            <person name="Mavromatis K."/>
            <person name="Ivanova N."/>
            <person name="Ovchinnikova G."/>
            <person name="Pati A."/>
            <person name="Chen A."/>
            <person name="Palaniappan K."/>
            <person name="Land M."/>
            <person name="Hauser L."/>
            <person name="Chang Y.-J."/>
            <person name="Jeffries C.D."/>
            <person name="Chain P."/>
            <person name="Meincke L."/>
            <person name="Sims D."/>
            <person name="Brettin T."/>
            <person name="Detter J.C."/>
            <person name="Rohde M."/>
            <person name="Goeker M."/>
            <person name="Bristow J."/>
            <person name="Eisen J.A."/>
            <person name="Markowitz V."/>
            <person name="Kyrpides N.C."/>
            <person name="Klenk H.-P."/>
            <person name="Hugenholtz P."/>
        </authorList>
    </citation>
    <scope>NUCLEOTIDE SEQUENCE [LARGE SCALE GENOMIC DNA]</scope>
    <source>
        <strain evidence="16">DSM 14684 / CIP 108061 / JCM 11494 / NBRC 100937 / ID131577</strain>
    </source>
</reference>
<dbReference type="GO" id="GO:0005737">
    <property type="term" value="C:cytoplasm"/>
    <property type="evidence" value="ECO:0007669"/>
    <property type="project" value="UniProtKB-SubCell"/>
</dbReference>
<dbReference type="RefSeq" id="WP_012931530.1">
    <property type="nucleotide sequence ID" value="NC_013739.1"/>
</dbReference>
<feature type="region of interest" description="Disordered" evidence="13">
    <location>
        <begin position="126"/>
        <end position="153"/>
    </location>
</feature>